<dbReference type="InterPro" id="IPR041183">
    <property type="entry name" value="Cyclophilin-like"/>
</dbReference>
<dbReference type="Pfam" id="PF18050">
    <property type="entry name" value="Cyclophil_like2"/>
    <property type="match status" value="1"/>
</dbReference>
<dbReference type="EMBL" id="VAFL01000004">
    <property type="protein sequence ID" value="TKW67480.1"/>
    <property type="molecule type" value="Genomic_DNA"/>
</dbReference>
<dbReference type="InterPro" id="IPR029000">
    <property type="entry name" value="Cyclophilin-like_dom_sf"/>
</dbReference>
<evidence type="ECO:0000313" key="2">
    <source>
        <dbReference type="EMBL" id="TKW67480.1"/>
    </source>
</evidence>
<dbReference type="SUPFAM" id="SSF50891">
    <property type="entry name" value="Cyclophilin-like"/>
    <property type="match status" value="1"/>
</dbReference>
<accession>A0A533IBN2</accession>
<proteinExistence type="predicted"/>
<evidence type="ECO:0000259" key="1">
    <source>
        <dbReference type="Pfam" id="PF18050"/>
    </source>
</evidence>
<dbReference type="AlphaFoldDB" id="A0A533IBN2"/>
<reference evidence="2 3" key="1">
    <citation type="journal article" date="2017" name="Nat. Commun.">
        <title>In situ click chemistry generation of cyclooxygenase-2 inhibitors.</title>
        <authorList>
            <person name="Bhardwaj A."/>
            <person name="Kaur J."/>
            <person name="Wuest M."/>
            <person name="Wuest F."/>
        </authorList>
    </citation>
    <scope>NUCLEOTIDE SEQUENCE [LARGE SCALE GENOMIC DNA]</scope>
    <source>
        <strain evidence="2">S2_012_000_R3_94</strain>
    </source>
</reference>
<organism evidence="2 3">
    <name type="scientific">Paracoccus denitrificans</name>
    <dbReference type="NCBI Taxonomy" id="266"/>
    <lineage>
        <taxon>Bacteria</taxon>
        <taxon>Pseudomonadati</taxon>
        <taxon>Pseudomonadota</taxon>
        <taxon>Alphaproteobacteria</taxon>
        <taxon>Rhodobacterales</taxon>
        <taxon>Paracoccaceae</taxon>
        <taxon>Paracoccus</taxon>
    </lineage>
</organism>
<gene>
    <name evidence="2" type="ORF">DI616_06790</name>
</gene>
<sequence>MRIRCTFSDQEFFVRLYENATTRDLISMLPLDLTIEDFSTNEKIAHLPRRLDEGGLADYQDEAPGDLCYFIGWGNLAFFHGDYHYRGDLIRLGRLEGGVEPLLKKGKFALHIEVV</sequence>
<dbReference type="Proteomes" id="UP000315344">
    <property type="component" value="Unassembled WGS sequence"/>
</dbReference>
<comment type="caution">
    <text evidence="2">The sequence shown here is derived from an EMBL/GenBank/DDBJ whole genome shotgun (WGS) entry which is preliminary data.</text>
</comment>
<feature type="domain" description="Cyclophilin-like" evidence="1">
    <location>
        <begin position="6"/>
        <end position="113"/>
    </location>
</feature>
<dbReference type="Gene3D" id="2.40.100.20">
    <property type="match status" value="1"/>
</dbReference>
<evidence type="ECO:0000313" key="3">
    <source>
        <dbReference type="Proteomes" id="UP000315344"/>
    </source>
</evidence>
<name>A0A533IBN2_PARDE</name>
<protein>
    <submittedName>
        <fullName evidence="2">MFS transporter</fullName>
    </submittedName>
</protein>